<feature type="domain" description="UBC core" evidence="1">
    <location>
        <begin position="44"/>
        <end position="163"/>
    </location>
</feature>
<name>A0A4U5NYR2_STECR</name>
<organism evidence="2 3">
    <name type="scientific">Steinernema carpocapsae</name>
    <name type="common">Entomopathogenic nematode</name>
    <dbReference type="NCBI Taxonomy" id="34508"/>
    <lineage>
        <taxon>Eukaryota</taxon>
        <taxon>Metazoa</taxon>
        <taxon>Ecdysozoa</taxon>
        <taxon>Nematoda</taxon>
        <taxon>Chromadorea</taxon>
        <taxon>Rhabditida</taxon>
        <taxon>Tylenchina</taxon>
        <taxon>Panagrolaimomorpha</taxon>
        <taxon>Strongyloidoidea</taxon>
        <taxon>Steinernematidae</taxon>
        <taxon>Steinernema</taxon>
    </lineage>
</organism>
<protein>
    <recommendedName>
        <fullName evidence="1">UBC core domain-containing protein</fullName>
    </recommendedName>
</protein>
<accession>A0A4U5NYR2</accession>
<dbReference type="SUPFAM" id="SSF54495">
    <property type="entry name" value="UBC-like"/>
    <property type="match status" value="1"/>
</dbReference>
<sequence length="163" mass="18577">MIRHVLNECPAPIVNFFNFADVFRDSAVAIHRWTLCAPLSLPLWIAARSKDSFCHLPSSKRPFASSPFLLTIYTVLWQPSRTIGRTGSQLSPYAGRVIQLTVDFPPYYPVHPPEVKITSRIFHLNIVTNTEIGLLLLQRRDRRGIWSPTFFTTDIIRAVSSLL</sequence>
<dbReference type="PANTHER" id="PTHR24068">
    <property type="entry name" value="UBIQUITIN-CONJUGATING ENZYME E2"/>
    <property type="match status" value="1"/>
</dbReference>
<dbReference type="Gene3D" id="3.10.110.10">
    <property type="entry name" value="Ubiquitin Conjugating Enzyme"/>
    <property type="match status" value="1"/>
</dbReference>
<reference evidence="2 3" key="2">
    <citation type="journal article" date="2019" name="G3 (Bethesda)">
        <title>Hybrid Assembly of the Genome of the Entomopathogenic Nematode Steinernema carpocapsae Identifies the X-Chromosome.</title>
        <authorList>
            <person name="Serra L."/>
            <person name="Macchietto M."/>
            <person name="Macias-Munoz A."/>
            <person name="McGill C.J."/>
            <person name="Rodriguez I.M."/>
            <person name="Rodriguez B."/>
            <person name="Murad R."/>
            <person name="Mortazavi A."/>
        </authorList>
    </citation>
    <scope>NUCLEOTIDE SEQUENCE [LARGE SCALE GENOMIC DNA]</scope>
    <source>
        <strain evidence="2 3">ALL</strain>
    </source>
</reference>
<dbReference type="EMBL" id="AZBU02000003">
    <property type="protein sequence ID" value="TKR88748.1"/>
    <property type="molecule type" value="Genomic_DNA"/>
</dbReference>
<comment type="caution">
    <text evidence="2">The sequence shown here is derived from an EMBL/GenBank/DDBJ whole genome shotgun (WGS) entry which is preliminary data.</text>
</comment>
<keyword evidence="3" id="KW-1185">Reference proteome</keyword>
<reference evidence="2 3" key="1">
    <citation type="journal article" date="2015" name="Genome Biol.">
        <title>Comparative genomics of Steinernema reveals deeply conserved gene regulatory networks.</title>
        <authorList>
            <person name="Dillman A.R."/>
            <person name="Macchietto M."/>
            <person name="Porter C.F."/>
            <person name="Rogers A."/>
            <person name="Williams B."/>
            <person name="Antoshechkin I."/>
            <person name="Lee M.M."/>
            <person name="Goodwin Z."/>
            <person name="Lu X."/>
            <person name="Lewis E.E."/>
            <person name="Goodrich-Blair H."/>
            <person name="Stock S.P."/>
            <person name="Adams B.J."/>
            <person name="Sternberg P.W."/>
            <person name="Mortazavi A."/>
        </authorList>
    </citation>
    <scope>NUCLEOTIDE SEQUENCE [LARGE SCALE GENOMIC DNA]</scope>
    <source>
        <strain evidence="2 3">ALL</strain>
    </source>
</reference>
<dbReference type="AlphaFoldDB" id="A0A4U5NYR2"/>
<dbReference type="InterPro" id="IPR016135">
    <property type="entry name" value="UBQ-conjugating_enzyme/RWD"/>
</dbReference>
<dbReference type="Pfam" id="PF00179">
    <property type="entry name" value="UQ_con"/>
    <property type="match status" value="1"/>
</dbReference>
<evidence type="ECO:0000313" key="2">
    <source>
        <dbReference type="EMBL" id="TKR88748.1"/>
    </source>
</evidence>
<evidence type="ECO:0000259" key="1">
    <source>
        <dbReference type="PROSITE" id="PS50127"/>
    </source>
</evidence>
<dbReference type="Proteomes" id="UP000298663">
    <property type="component" value="Unassembled WGS sequence"/>
</dbReference>
<proteinExistence type="predicted"/>
<dbReference type="PROSITE" id="PS50127">
    <property type="entry name" value="UBC_2"/>
    <property type="match status" value="1"/>
</dbReference>
<gene>
    <name evidence="2" type="ORF">L596_012946</name>
</gene>
<dbReference type="InterPro" id="IPR000608">
    <property type="entry name" value="UBC"/>
</dbReference>
<dbReference type="STRING" id="34508.A0A4U5NYR2"/>
<dbReference type="CDD" id="cd00195">
    <property type="entry name" value="UBCc_UEV"/>
    <property type="match status" value="1"/>
</dbReference>
<evidence type="ECO:0000313" key="3">
    <source>
        <dbReference type="Proteomes" id="UP000298663"/>
    </source>
</evidence>